<dbReference type="AlphaFoldDB" id="A0A839ZZ30"/>
<dbReference type="PANTHER" id="PTHR43628:SF1">
    <property type="entry name" value="CHITIN SYNTHASE REGULATORY FACTOR 2-RELATED"/>
    <property type="match status" value="1"/>
</dbReference>
<dbReference type="Gene3D" id="1.10.101.10">
    <property type="entry name" value="PGBD-like superfamily/PGBD"/>
    <property type="match status" value="1"/>
</dbReference>
<dbReference type="InterPro" id="IPR036365">
    <property type="entry name" value="PGBD-like_sf"/>
</dbReference>
<evidence type="ECO:0000256" key="1">
    <source>
        <dbReference type="SAM" id="Coils"/>
    </source>
</evidence>
<feature type="coiled-coil region" evidence="1">
    <location>
        <begin position="122"/>
        <end position="174"/>
    </location>
</feature>
<evidence type="ECO:0000256" key="2">
    <source>
        <dbReference type="SAM" id="MobiDB-lite"/>
    </source>
</evidence>
<feature type="compositionally biased region" description="Basic and acidic residues" evidence="2">
    <location>
        <begin position="679"/>
        <end position="698"/>
    </location>
</feature>
<feature type="domain" description="Peptidoglycan binding-like" evidence="3">
    <location>
        <begin position="997"/>
        <end position="1052"/>
    </location>
</feature>
<dbReference type="InterPro" id="IPR011990">
    <property type="entry name" value="TPR-like_helical_dom_sf"/>
</dbReference>
<dbReference type="SUPFAM" id="SSF47090">
    <property type="entry name" value="PGBD-like"/>
    <property type="match status" value="1"/>
</dbReference>
<dbReference type="InterPro" id="IPR006597">
    <property type="entry name" value="Sel1-like"/>
</dbReference>
<comment type="caution">
    <text evidence="4">The sequence shown here is derived from an EMBL/GenBank/DDBJ whole genome shotgun (WGS) entry which is preliminary data.</text>
</comment>
<dbReference type="Pfam" id="PF01471">
    <property type="entry name" value="PG_binding_1"/>
    <property type="match status" value="1"/>
</dbReference>
<evidence type="ECO:0000259" key="3">
    <source>
        <dbReference type="Pfam" id="PF01471"/>
    </source>
</evidence>
<feature type="coiled-coil region" evidence="1">
    <location>
        <begin position="439"/>
        <end position="466"/>
    </location>
</feature>
<dbReference type="PANTHER" id="PTHR43628">
    <property type="entry name" value="ACTIVATOR OF C KINASE PROTEIN 1-RELATED"/>
    <property type="match status" value="1"/>
</dbReference>
<name>A0A839ZZ30_9CAUL</name>
<sequence length="1057" mass="112022">MTSGAPWSVKGIDPKAREVAKDLARRSGMTLGEWLNRMILEDDAPEEITSQSYFEERPARSERVYLETPRAPEAAPVAVMEPPPGRFEAVQHPGDEMGRVAMALDRLSGKFDRAQPRLTPESIAAENVLREAMARIEAAERDAVAVAARFEGAVQEARAENTRLAERLRRVEAEAAGPRSAEALRSLEAALGKVANHLYEGEGRTRDSLQAMEQRIDQIFASGGADPASLLEEVVDRVDARLTDAETRTSEALVNLGQAFANLDARMGAAEKAIGPEVERRIEALAATLSRRVENVRGEIAKGLQEAAGGRLDRMERQLGEMAETVRKSEQAAGEAIERMGREVLTVADTLNRQVQAAEHRSADAIEQVGGEVARIAQAMEQRLGRSEGAHAEALEKLGAEIGRITDRLTERIGSSERRAAQAIDDVGEQVARVSERISQRQERSVEDLADRIRQSEERTARLLDEAREKIDRSLAESHRRMSEQAAAAPAAPRLTREEPAATPFDHDPFRELGPVAAPRPEGLALQAFAAPELPAGAFGAAVGDPEADDDTAETPVAADFPQTANAPVFDAVDFEAADGFDPIEETAAATAEIEPDGQTSADALEVELPEPQANADPFAAAAWMSPAGSEPAPDGAEIVAAEPVEAPGEPAELARPLSTREVIEQARAAARAASSPSETKRKSGKIEKLPRKEKEGGRSLLSGLSLRKRAVGSSSLQTALLVAGGAAFLSLGAASYFVADAEPGGAPPKRVADALAVFASDQAGEIAGGEADTTPNPTTVRAAVALAPQPLNAPGTPAPASAASVEDPAAVANLYAEALRAIETSEPGGLDKLRKAANLGHSPAQFYLAKLYTDGGAGLKKDLVEARRWTERAAEGGNRAAMHNLGIALAQGTGGTKNLTLAAEWFRKAADLGLVDSQYNLGVLYEQGRGVTQNAAEAYKWYLIAARSRDELALDNAARVRAGLSAEARAVAERSAQGFRPVTPSTAVAATPTASSNDVATAQRALSRLAYYQGPTDGNVSPALTMAIAAYQRHQGMAATGSLDPVTLSRLQVFTR</sequence>
<keyword evidence="5" id="KW-1185">Reference proteome</keyword>
<reference evidence="4 5" key="1">
    <citation type="submission" date="2020-08" db="EMBL/GenBank/DDBJ databases">
        <title>Genomic Encyclopedia of Type Strains, Phase IV (KMG-IV): sequencing the most valuable type-strain genomes for metagenomic binning, comparative biology and taxonomic classification.</title>
        <authorList>
            <person name="Goeker M."/>
        </authorList>
    </citation>
    <scope>NUCLEOTIDE SEQUENCE [LARGE SCALE GENOMIC DNA]</scope>
    <source>
        <strain evidence="4 5">DSM 21793</strain>
    </source>
</reference>
<dbReference type="SMART" id="SM00671">
    <property type="entry name" value="SEL1"/>
    <property type="match status" value="3"/>
</dbReference>
<dbReference type="Proteomes" id="UP000530564">
    <property type="component" value="Unassembled WGS sequence"/>
</dbReference>
<dbReference type="InterPro" id="IPR002477">
    <property type="entry name" value="Peptidoglycan-bd-like"/>
</dbReference>
<dbReference type="SUPFAM" id="SSF81901">
    <property type="entry name" value="HCP-like"/>
    <property type="match status" value="1"/>
</dbReference>
<feature type="coiled-coil region" evidence="1">
    <location>
        <begin position="312"/>
        <end position="368"/>
    </location>
</feature>
<accession>A0A839ZZ30</accession>
<keyword evidence="1" id="KW-0175">Coiled coil</keyword>
<proteinExistence type="predicted"/>
<gene>
    <name evidence="4" type="ORF">GGQ61_002354</name>
</gene>
<protein>
    <submittedName>
        <fullName evidence="4">Localization factor PodJL</fullName>
    </submittedName>
</protein>
<dbReference type="RefSeq" id="WP_183772805.1">
    <property type="nucleotide sequence ID" value="NZ_JACIDK010000003.1"/>
</dbReference>
<feature type="region of interest" description="Disordered" evidence="2">
    <location>
        <begin position="667"/>
        <end position="698"/>
    </location>
</feature>
<dbReference type="EMBL" id="JACIDK010000003">
    <property type="protein sequence ID" value="MBB3891626.1"/>
    <property type="molecule type" value="Genomic_DNA"/>
</dbReference>
<feature type="compositionally biased region" description="Basic and acidic residues" evidence="2">
    <location>
        <begin position="495"/>
        <end position="507"/>
    </location>
</feature>
<dbReference type="Pfam" id="PF08238">
    <property type="entry name" value="Sel1"/>
    <property type="match status" value="3"/>
</dbReference>
<feature type="region of interest" description="Disordered" evidence="2">
    <location>
        <begin position="475"/>
        <end position="507"/>
    </location>
</feature>
<dbReference type="InterPro" id="IPR036366">
    <property type="entry name" value="PGBDSf"/>
</dbReference>
<dbReference type="Gene3D" id="1.25.40.10">
    <property type="entry name" value="Tetratricopeptide repeat domain"/>
    <property type="match status" value="1"/>
</dbReference>
<organism evidence="4 5">
    <name type="scientific">Phenylobacterium haematophilum</name>
    <dbReference type="NCBI Taxonomy" id="98513"/>
    <lineage>
        <taxon>Bacteria</taxon>
        <taxon>Pseudomonadati</taxon>
        <taxon>Pseudomonadota</taxon>
        <taxon>Alphaproteobacteria</taxon>
        <taxon>Caulobacterales</taxon>
        <taxon>Caulobacteraceae</taxon>
        <taxon>Phenylobacterium</taxon>
    </lineage>
</organism>
<evidence type="ECO:0000313" key="4">
    <source>
        <dbReference type="EMBL" id="MBB3891626.1"/>
    </source>
</evidence>
<dbReference type="InterPro" id="IPR052945">
    <property type="entry name" value="Mitotic_Regulator"/>
</dbReference>
<evidence type="ECO:0000313" key="5">
    <source>
        <dbReference type="Proteomes" id="UP000530564"/>
    </source>
</evidence>